<evidence type="ECO:0000313" key="1">
    <source>
        <dbReference type="EMBL" id="MCY3053021.1"/>
    </source>
</evidence>
<dbReference type="EMBL" id="CP065662">
    <property type="protein sequence ID" value="QPS01104.1"/>
    <property type="molecule type" value="Genomic_DNA"/>
</dbReference>
<reference evidence="2 3" key="1">
    <citation type="submission" date="2020-12" db="EMBL/GenBank/DDBJ databases">
        <title>FDA dAtabase for Regulatory Grade micrObial Sequences (FDA-ARGOS): Supporting development and validation of Infectious Disease Dx tests.</title>
        <authorList>
            <person name="Sproer C."/>
            <person name="Gronow S."/>
            <person name="Severitt S."/>
            <person name="Schroder I."/>
            <person name="Tallon L."/>
            <person name="Sadzewicz L."/>
            <person name="Zhao X."/>
            <person name="Boylan J."/>
            <person name="Ott S."/>
            <person name="Bowen H."/>
            <person name="Vavikolanu K."/>
            <person name="Mehta A."/>
            <person name="Aluvathingal J."/>
            <person name="Nadendla S."/>
            <person name="Lowell S."/>
            <person name="Myers T."/>
            <person name="Yan Y."/>
            <person name="Sichtig H."/>
        </authorList>
    </citation>
    <scope>NUCLEOTIDE SEQUENCE [LARGE SCALE GENOMIC DNA]</scope>
    <source>
        <strain evidence="2 3">FDAARGOS_911</strain>
    </source>
</reference>
<proteinExistence type="predicted"/>
<accession>A0A0X8FDX7</accession>
<sequence length="89" mass="10262">MLSFRELESHIATFGDNYINDRVELLKGTSKDEVSKALAQSELDVMVLYYAITRYLAGGISEEKLGKIKENTEIECSAYNLMKNWRFFN</sequence>
<dbReference type="KEGG" id="aun:AWM73_03060"/>
<organism evidence="2 3">
    <name type="scientific">Aerococcus urinae</name>
    <dbReference type="NCBI Taxonomy" id="1376"/>
    <lineage>
        <taxon>Bacteria</taxon>
        <taxon>Bacillati</taxon>
        <taxon>Bacillota</taxon>
        <taxon>Bacilli</taxon>
        <taxon>Lactobacillales</taxon>
        <taxon>Aerococcaceae</taxon>
        <taxon>Aerococcus</taxon>
    </lineage>
</organism>
<evidence type="ECO:0000313" key="3">
    <source>
        <dbReference type="Proteomes" id="UP000594771"/>
    </source>
</evidence>
<evidence type="ECO:0000313" key="2">
    <source>
        <dbReference type="EMBL" id="QPS01104.1"/>
    </source>
</evidence>
<name>A0A0X8FDX7_9LACT</name>
<keyword evidence="4" id="KW-1185">Reference proteome</keyword>
<gene>
    <name evidence="2" type="ORF">I6G68_06985</name>
    <name evidence="1" type="ORF">ODY43_03375</name>
</gene>
<protein>
    <submittedName>
        <fullName evidence="2">Uncharacterized protein</fullName>
    </submittedName>
</protein>
<dbReference type="RefSeq" id="WP_060778037.1">
    <property type="nucleotide sequence ID" value="NZ_CAJHLF010000003.1"/>
</dbReference>
<reference evidence="1" key="2">
    <citation type="submission" date="2022-09" db="EMBL/GenBank/DDBJ databases">
        <title>Aerococcus urinae taxonomy study.</title>
        <authorList>
            <person name="Christensen J."/>
            <person name="Senneby E."/>
        </authorList>
    </citation>
    <scope>NUCLEOTIDE SEQUENCE</scope>
    <source>
        <strain evidence="1">NLD-066-U95</strain>
    </source>
</reference>
<dbReference type="Proteomes" id="UP000594771">
    <property type="component" value="Chromosome"/>
</dbReference>
<dbReference type="GeneID" id="35767718"/>
<dbReference type="AlphaFoldDB" id="A0A0X8FDX7"/>
<evidence type="ECO:0000313" key="4">
    <source>
        <dbReference type="Proteomes" id="UP001069145"/>
    </source>
</evidence>
<dbReference type="Proteomes" id="UP001069145">
    <property type="component" value="Unassembled WGS sequence"/>
</dbReference>
<dbReference type="EMBL" id="JAOTML010000003">
    <property type="protein sequence ID" value="MCY3053021.1"/>
    <property type="molecule type" value="Genomic_DNA"/>
</dbReference>